<dbReference type="GO" id="GO:0016020">
    <property type="term" value="C:membrane"/>
    <property type="evidence" value="ECO:0007669"/>
    <property type="project" value="UniProtKB-SubCell"/>
</dbReference>
<evidence type="ECO:0000259" key="10">
    <source>
        <dbReference type="Pfam" id="PF08352"/>
    </source>
</evidence>
<feature type="non-terminal residue" evidence="11">
    <location>
        <position position="1"/>
    </location>
</feature>
<dbReference type="Pfam" id="PF08352">
    <property type="entry name" value="oligo_HPY"/>
    <property type="match status" value="1"/>
</dbReference>
<evidence type="ECO:0000256" key="2">
    <source>
        <dbReference type="ARBA" id="ARBA00022448"/>
    </source>
</evidence>
<evidence type="ECO:0008006" key="12">
    <source>
        <dbReference type="Google" id="ProtNLM"/>
    </source>
</evidence>
<feature type="domain" description="Oligopeptide/dipeptide ABC transporter C-terminal" evidence="10">
    <location>
        <begin position="111"/>
        <end position="179"/>
    </location>
</feature>
<keyword evidence="5" id="KW-0547">Nucleotide-binding</keyword>
<dbReference type="Pfam" id="PF00005">
    <property type="entry name" value="ABC_tran"/>
    <property type="match status" value="2"/>
</dbReference>
<name>A0A382RT60_9ZZZZ</name>
<reference evidence="11" key="1">
    <citation type="submission" date="2018-05" db="EMBL/GenBank/DDBJ databases">
        <authorList>
            <person name="Lanie J.A."/>
            <person name="Ng W.-L."/>
            <person name="Kazmierczak K.M."/>
            <person name="Andrzejewski T.M."/>
            <person name="Davidsen T.M."/>
            <person name="Wayne K.J."/>
            <person name="Tettelin H."/>
            <person name="Glass J.I."/>
            <person name="Rusch D."/>
            <person name="Podicherti R."/>
            <person name="Tsui H.-C.T."/>
            <person name="Winkler M.E."/>
        </authorList>
    </citation>
    <scope>NUCLEOTIDE SEQUENCE</scope>
</reference>
<feature type="non-terminal residue" evidence="11">
    <location>
        <position position="318"/>
    </location>
</feature>
<dbReference type="PANTHER" id="PTHR43297:SF14">
    <property type="entry name" value="ATPASE AAA-TYPE CORE DOMAIN-CONTAINING PROTEIN"/>
    <property type="match status" value="1"/>
</dbReference>
<gene>
    <name evidence="11" type="ORF">METZ01_LOCUS353494</name>
</gene>
<sequence>SSSQTSDRVIELFESVGLADPDEIGNRYPHELSGGMQQRVMIAMALACDPDLLIMDEPTTGLDVTTEATILDLVASLKERVNAGILYVSHNLGVIARVADRVSVMYAGQTVEQSTVYELFDSPQHPYTAGLLSCVPKPPQEGGETTRLRRIPGFVFSSQESNDDLCLFSDRCPLANEKCMTQPPAVISSPHGSEVRCIRSHDVDSDIWGEVEQILGVPQSQSETVLMAEQLTHEYGKHQKKYVLFGPETSTPVRALNEVDFDVKKGRTLGIVGESGSGKSTLARAAVGLIEARSGTIKLHNESLANKVENRSQDERSA</sequence>
<evidence type="ECO:0000256" key="6">
    <source>
        <dbReference type="ARBA" id="ARBA00022840"/>
    </source>
</evidence>
<feature type="domain" description="ABC transporter" evidence="9">
    <location>
        <begin position="6"/>
        <end position="60"/>
    </location>
</feature>
<dbReference type="AlphaFoldDB" id="A0A382RT60"/>
<protein>
    <recommendedName>
        <fullName evidence="12">ABC transporter domain-containing protein</fullName>
    </recommendedName>
</protein>
<keyword evidence="7" id="KW-1278">Translocase</keyword>
<keyword evidence="8" id="KW-0472">Membrane</keyword>
<keyword evidence="2" id="KW-0813">Transport</keyword>
<evidence type="ECO:0000256" key="1">
    <source>
        <dbReference type="ARBA" id="ARBA00004370"/>
    </source>
</evidence>
<evidence type="ECO:0000313" key="11">
    <source>
        <dbReference type="EMBL" id="SVD00640.1"/>
    </source>
</evidence>
<dbReference type="GO" id="GO:0005524">
    <property type="term" value="F:ATP binding"/>
    <property type="evidence" value="ECO:0007669"/>
    <property type="project" value="UniProtKB-KW"/>
</dbReference>
<evidence type="ECO:0000256" key="4">
    <source>
        <dbReference type="ARBA" id="ARBA00022519"/>
    </source>
</evidence>
<dbReference type="InterPro" id="IPR003439">
    <property type="entry name" value="ABC_transporter-like_ATP-bd"/>
</dbReference>
<feature type="domain" description="ABC transporter" evidence="9">
    <location>
        <begin position="256"/>
        <end position="310"/>
    </location>
</feature>
<dbReference type="Gene3D" id="3.40.50.300">
    <property type="entry name" value="P-loop containing nucleotide triphosphate hydrolases"/>
    <property type="match status" value="2"/>
</dbReference>
<keyword evidence="4" id="KW-0997">Cell inner membrane</keyword>
<comment type="subcellular location">
    <subcellularLocation>
        <location evidence="1">Membrane</location>
    </subcellularLocation>
</comment>
<keyword evidence="6" id="KW-0067">ATP-binding</keyword>
<evidence type="ECO:0000256" key="5">
    <source>
        <dbReference type="ARBA" id="ARBA00022741"/>
    </source>
</evidence>
<accession>A0A382RT60</accession>
<evidence type="ECO:0000259" key="9">
    <source>
        <dbReference type="Pfam" id="PF00005"/>
    </source>
</evidence>
<dbReference type="InterPro" id="IPR050388">
    <property type="entry name" value="ABC_Ni/Peptide_Import"/>
</dbReference>
<keyword evidence="3" id="KW-1003">Cell membrane</keyword>
<organism evidence="11">
    <name type="scientific">marine metagenome</name>
    <dbReference type="NCBI Taxonomy" id="408172"/>
    <lineage>
        <taxon>unclassified sequences</taxon>
        <taxon>metagenomes</taxon>
        <taxon>ecological metagenomes</taxon>
    </lineage>
</organism>
<proteinExistence type="predicted"/>
<dbReference type="InterPro" id="IPR013563">
    <property type="entry name" value="Oligopep_ABC_C"/>
</dbReference>
<dbReference type="GO" id="GO:0016887">
    <property type="term" value="F:ATP hydrolysis activity"/>
    <property type="evidence" value="ECO:0007669"/>
    <property type="project" value="InterPro"/>
</dbReference>
<dbReference type="NCBIfam" id="TIGR01727">
    <property type="entry name" value="oligo_HPY"/>
    <property type="match status" value="1"/>
</dbReference>
<dbReference type="PANTHER" id="PTHR43297">
    <property type="entry name" value="OLIGOPEPTIDE TRANSPORT ATP-BINDING PROTEIN APPD"/>
    <property type="match status" value="1"/>
</dbReference>
<evidence type="ECO:0000256" key="8">
    <source>
        <dbReference type="ARBA" id="ARBA00023136"/>
    </source>
</evidence>
<evidence type="ECO:0000256" key="7">
    <source>
        <dbReference type="ARBA" id="ARBA00022967"/>
    </source>
</evidence>
<evidence type="ECO:0000256" key="3">
    <source>
        <dbReference type="ARBA" id="ARBA00022475"/>
    </source>
</evidence>
<dbReference type="SUPFAM" id="SSF52540">
    <property type="entry name" value="P-loop containing nucleoside triphosphate hydrolases"/>
    <property type="match status" value="2"/>
</dbReference>
<dbReference type="EMBL" id="UINC01123878">
    <property type="protein sequence ID" value="SVD00640.1"/>
    <property type="molecule type" value="Genomic_DNA"/>
</dbReference>
<dbReference type="InterPro" id="IPR027417">
    <property type="entry name" value="P-loop_NTPase"/>
</dbReference>
<dbReference type="GO" id="GO:0015833">
    <property type="term" value="P:peptide transport"/>
    <property type="evidence" value="ECO:0007669"/>
    <property type="project" value="InterPro"/>
</dbReference>